<keyword evidence="2" id="KW-1185">Reference proteome</keyword>
<reference evidence="1 2" key="1">
    <citation type="submission" date="2023-07" db="EMBL/GenBank/DDBJ databases">
        <title>Sequencing the genomes of 1000 actinobacteria strains.</title>
        <authorList>
            <person name="Klenk H.-P."/>
        </authorList>
    </citation>
    <scope>NUCLEOTIDE SEQUENCE [LARGE SCALE GENOMIC DNA]</scope>
    <source>
        <strain evidence="1 2">DSM 46740</strain>
    </source>
</reference>
<accession>A0ABT9QL20</accession>
<organism evidence="1 2">
    <name type="scientific">Streptosporangium lutulentum</name>
    <dbReference type="NCBI Taxonomy" id="1461250"/>
    <lineage>
        <taxon>Bacteria</taxon>
        <taxon>Bacillati</taxon>
        <taxon>Actinomycetota</taxon>
        <taxon>Actinomycetes</taxon>
        <taxon>Streptosporangiales</taxon>
        <taxon>Streptosporangiaceae</taxon>
        <taxon>Streptosporangium</taxon>
    </lineage>
</organism>
<protein>
    <submittedName>
        <fullName evidence="1">Uncharacterized protein</fullName>
    </submittedName>
</protein>
<dbReference type="EMBL" id="JAUSQU010000001">
    <property type="protein sequence ID" value="MDP9847455.1"/>
    <property type="molecule type" value="Genomic_DNA"/>
</dbReference>
<proteinExistence type="predicted"/>
<dbReference type="RefSeq" id="WP_307564544.1">
    <property type="nucleotide sequence ID" value="NZ_JAUSQU010000001.1"/>
</dbReference>
<sequence length="76" mass="8347">MALRDWDVVGDMALRHVNGQAIIVRKGLHGSLPVAVAVWEAREQQLVQARLIELGRLVDGAMDRLHARSIKIGLGV</sequence>
<comment type="caution">
    <text evidence="1">The sequence shown here is derived from an EMBL/GenBank/DDBJ whole genome shotgun (WGS) entry which is preliminary data.</text>
</comment>
<evidence type="ECO:0000313" key="1">
    <source>
        <dbReference type="EMBL" id="MDP9847455.1"/>
    </source>
</evidence>
<gene>
    <name evidence="1" type="ORF">J2853_006666</name>
</gene>
<name>A0ABT9QL20_9ACTN</name>
<evidence type="ECO:0000313" key="2">
    <source>
        <dbReference type="Proteomes" id="UP001225356"/>
    </source>
</evidence>
<dbReference type="Proteomes" id="UP001225356">
    <property type="component" value="Unassembled WGS sequence"/>
</dbReference>